<dbReference type="Proteomes" id="UP000433101">
    <property type="component" value="Unassembled WGS sequence"/>
</dbReference>
<protein>
    <recommendedName>
        <fullName evidence="8">Neutral zinc metallopeptidase</fullName>
    </recommendedName>
</protein>
<name>A0A7X3LY59_9HYPH</name>
<evidence type="ECO:0000313" key="6">
    <source>
        <dbReference type="EMBL" id="MXN67272.1"/>
    </source>
</evidence>
<dbReference type="PANTHER" id="PTHR30168">
    <property type="entry name" value="PUTATIVE MEMBRANE PROTEIN YPFJ"/>
    <property type="match status" value="1"/>
</dbReference>
<dbReference type="Pfam" id="PF04228">
    <property type="entry name" value="Zn_peptidase"/>
    <property type="match status" value="1"/>
</dbReference>
<feature type="transmembrane region" description="Helical" evidence="5">
    <location>
        <begin position="21"/>
        <end position="43"/>
    </location>
</feature>
<dbReference type="AlphaFoldDB" id="A0A7X3LY59"/>
<accession>A0A7X3LY59</accession>
<keyword evidence="3 5" id="KW-1133">Transmembrane helix</keyword>
<keyword evidence="4 5" id="KW-0472">Membrane</keyword>
<dbReference type="EMBL" id="WUMV01000010">
    <property type="protein sequence ID" value="MXN67272.1"/>
    <property type="molecule type" value="Genomic_DNA"/>
</dbReference>
<dbReference type="RefSeq" id="WP_160777523.1">
    <property type="nucleotide sequence ID" value="NZ_WUMV01000010.1"/>
</dbReference>
<evidence type="ECO:0000256" key="5">
    <source>
        <dbReference type="SAM" id="Phobius"/>
    </source>
</evidence>
<comment type="caution">
    <text evidence="6">The sequence shown here is derived from an EMBL/GenBank/DDBJ whole genome shotgun (WGS) entry which is preliminary data.</text>
</comment>
<proteinExistence type="predicted"/>
<reference evidence="6 7" key="1">
    <citation type="submission" date="2019-12" db="EMBL/GenBank/DDBJ databases">
        <authorList>
            <person name="Li M."/>
        </authorList>
    </citation>
    <scope>NUCLEOTIDE SEQUENCE [LARGE SCALE GENOMIC DNA]</scope>
    <source>
        <strain evidence="6 7">GBMRC 2046</strain>
    </source>
</reference>
<gene>
    <name evidence="6" type="ORF">GR183_20380</name>
</gene>
<organism evidence="6 7">
    <name type="scientific">Stappia sediminis</name>
    <dbReference type="NCBI Taxonomy" id="2692190"/>
    <lineage>
        <taxon>Bacteria</taxon>
        <taxon>Pseudomonadati</taxon>
        <taxon>Pseudomonadota</taxon>
        <taxon>Alphaproteobacteria</taxon>
        <taxon>Hyphomicrobiales</taxon>
        <taxon>Stappiaceae</taxon>
        <taxon>Stappia</taxon>
    </lineage>
</organism>
<comment type="subcellular location">
    <subcellularLocation>
        <location evidence="1">Membrane</location>
        <topology evidence="1">Single-pass membrane protein</topology>
    </subcellularLocation>
</comment>
<evidence type="ECO:0000313" key="7">
    <source>
        <dbReference type="Proteomes" id="UP000433101"/>
    </source>
</evidence>
<evidence type="ECO:0000256" key="2">
    <source>
        <dbReference type="ARBA" id="ARBA00022692"/>
    </source>
</evidence>
<evidence type="ECO:0000256" key="3">
    <source>
        <dbReference type="ARBA" id="ARBA00022989"/>
    </source>
</evidence>
<dbReference type="PANTHER" id="PTHR30168:SF0">
    <property type="entry name" value="INNER MEMBRANE PROTEIN"/>
    <property type="match status" value="1"/>
</dbReference>
<keyword evidence="2 5" id="KW-0812">Transmembrane</keyword>
<dbReference type="GO" id="GO:0016020">
    <property type="term" value="C:membrane"/>
    <property type="evidence" value="ECO:0007669"/>
    <property type="project" value="UniProtKB-SubCell"/>
</dbReference>
<dbReference type="InterPro" id="IPR007343">
    <property type="entry name" value="Uncharacterised_pept_Zn_put"/>
</dbReference>
<sequence>MRWRGRRGSANIEDRRGRARGGAVAGGVGGLGLVALLLFGYFFGIDVSPLVNQQQINPDGSTQVTEADQQAAEFVSVTLADTEDIWAAIFRDELGQTYNEPTLVLFKGVTPSPCGNASGATGPFYCPNDRKVYLDTDFFVTLSRQFGARGDFAAAYVVAHEVAHHVQDELGILAKANQVRSQVSQADSNAISVRIELQADCFAGIWARHAAESFGTLEEGDVLEAMNAAKQIGDDQLQRSAGRIPSPHTFTHGTSEQRQRWFATGYQSGDLRNCDTFGSARL</sequence>
<evidence type="ECO:0008006" key="8">
    <source>
        <dbReference type="Google" id="ProtNLM"/>
    </source>
</evidence>
<keyword evidence="7" id="KW-1185">Reference proteome</keyword>
<evidence type="ECO:0000256" key="1">
    <source>
        <dbReference type="ARBA" id="ARBA00004167"/>
    </source>
</evidence>
<evidence type="ECO:0000256" key="4">
    <source>
        <dbReference type="ARBA" id="ARBA00023136"/>
    </source>
</evidence>